<dbReference type="EMBL" id="WIXP02000007">
    <property type="protein sequence ID" value="KAF6207563.1"/>
    <property type="molecule type" value="Genomic_DNA"/>
</dbReference>
<dbReference type="InterPro" id="IPR036728">
    <property type="entry name" value="PBP_GOBP_sf"/>
</dbReference>
<proteinExistence type="predicted"/>
<dbReference type="Pfam" id="PF01395">
    <property type="entry name" value="PBP_GOBP"/>
    <property type="match status" value="1"/>
</dbReference>
<dbReference type="OrthoDB" id="6595846at2759"/>
<dbReference type="AlphaFoldDB" id="A0A8S9XF11"/>
<evidence type="ECO:0000313" key="3">
    <source>
        <dbReference type="Proteomes" id="UP000466442"/>
    </source>
</evidence>
<dbReference type="InterPro" id="IPR006170">
    <property type="entry name" value="PBP/GOBP"/>
</dbReference>
<name>A0A8S9XF11_APOLU</name>
<feature type="region of interest" description="Disordered" evidence="1">
    <location>
        <begin position="299"/>
        <end position="328"/>
    </location>
</feature>
<feature type="compositionally biased region" description="Polar residues" evidence="1">
    <location>
        <begin position="304"/>
        <end position="316"/>
    </location>
</feature>
<gene>
    <name evidence="2" type="ORF">GE061_016010</name>
</gene>
<dbReference type="PANTHER" id="PTHR47331">
    <property type="entry name" value="PHD-TYPE DOMAIN-CONTAINING PROTEIN"/>
    <property type="match status" value="1"/>
</dbReference>
<dbReference type="InterPro" id="IPR005312">
    <property type="entry name" value="DUF1759"/>
</dbReference>
<dbReference type="Pfam" id="PF03564">
    <property type="entry name" value="DUF1759"/>
    <property type="match status" value="1"/>
</dbReference>
<dbReference type="GO" id="GO:0005549">
    <property type="term" value="F:odorant binding"/>
    <property type="evidence" value="ECO:0007669"/>
    <property type="project" value="InterPro"/>
</dbReference>
<protein>
    <submittedName>
        <fullName evidence="2">Uncharacterized protein</fullName>
    </submittedName>
</protein>
<evidence type="ECO:0000256" key="1">
    <source>
        <dbReference type="SAM" id="MobiDB-lite"/>
    </source>
</evidence>
<reference evidence="2" key="1">
    <citation type="journal article" date="2021" name="Mol. Ecol. Resour.">
        <title>Apolygus lucorum genome provides insights into omnivorousness and mesophyll feeding.</title>
        <authorList>
            <person name="Liu Y."/>
            <person name="Liu H."/>
            <person name="Wang H."/>
            <person name="Huang T."/>
            <person name="Liu B."/>
            <person name="Yang B."/>
            <person name="Yin L."/>
            <person name="Li B."/>
            <person name="Zhang Y."/>
            <person name="Zhang S."/>
            <person name="Jiang F."/>
            <person name="Zhang X."/>
            <person name="Ren Y."/>
            <person name="Wang B."/>
            <person name="Wang S."/>
            <person name="Lu Y."/>
            <person name="Wu K."/>
            <person name="Fan W."/>
            <person name="Wang G."/>
        </authorList>
    </citation>
    <scope>NUCLEOTIDE SEQUENCE</scope>
    <source>
        <strain evidence="2">12Hb</strain>
    </source>
</reference>
<evidence type="ECO:0000313" key="2">
    <source>
        <dbReference type="EMBL" id="KAF6207563.1"/>
    </source>
</evidence>
<dbReference type="Proteomes" id="UP000466442">
    <property type="component" value="Unassembled WGS sequence"/>
</dbReference>
<comment type="caution">
    <text evidence="2">The sequence shown here is derived from an EMBL/GenBank/DDBJ whole genome shotgun (WGS) entry which is preliminary data.</text>
</comment>
<dbReference type="Gene3D" id="1.10.238.20">
    <property type="entry name" value="Pheromone/general odorant binding protein domain"/>
    <property type="match status" value="1"/>
</dbReference>
<dbReference type="CDD" id="cd23992">
    <property type="entry name" value="PBP_GOBP"/>
    <property type="match status" value="1"/>
</dbReference>
<sequence length="535" mass="60355">MPPKRADIPIVTLVIQGETLTKQLTSLTLMVESIDINLPTARRKARALNNDVHSALNDTATLLENMSYSNEFSTIKDLHSQLIDLKLNLSIKYQELVDDEPTSQSCSSLNEASSEADDQVKQLQLLQFLLPNIEPFNGDIMKFESFRTQYETAVHNLALPPHIKMSALRKLVTGFARPLLEFYGTSQEDYENAYKELVDKYTGKRRVADAVLNSFHSVPTCSISPKLAEIEKFRDEISASYQSLKNLKIEDLAEFMLFTSAKSRLSYKLQDKLHENVGDTDIPTMKKFTDFLEGEISKMRSREGSQNLTPNPSRSRSPAEDHWKNRRMTTRYSSHPVSYHPSACSERKGNCIKRAFVSFFRHCDEYSSTMNAHIVLCLVASVFALSQGTPTTPTPATSRRVTVAPEDLEQAKSLRKFCTAKTGFTGIATTETSKGKDQARTATTPRPKTQLEKCYLECLYTGLQLTKDGKFNEPGARALANKRYKNAPEELRKVNSIIDFCITEVVVRDIEEMCALGRLIKECFSKYGAKNFPEL</sequence>
<accession>A0A8S9XF11</accession>
<keyword evidence="3" id="KW-1185">Reference proteome</keyword>
<organism evidence="2 3">
    <name type="scientific">Apolygus lucorum</name>
    <name type="common">Small green plant bug</name>
    <name type="synonym">Lygocoris lucorum</name>
    <dbReference type="NCBI Taxonomy" id="248454"/>
    <lineage>
        <taxon>Eukaryota</taxon>
        <taxon>Metazoa</taxon>
        <taxon>Ecdysozoa</taxon>
        <taxon>Arthropoda</taxon>
        <taxon>Hexapoda</taxon>
        <taxon>Insecta</taxon>
        <taxon>Pterygota</taxon>
        <taxon>Neoptera</taxon>
        <taxon>Paraneoptera</taxon>
        <taxon>Hemiptera</taxon>
        <taxon>Heteroptera</taxon>
        <taxon>Panheteroptera</taxon>
        <taxon>Cimicomorpha</taxon>
        <taxon>Miridae</taxon>
        <taxon>Mirini</taxon>
        <taxon>Apolygus</taxon>
    </lineage>
</organism>
<dbReference type="SUPFAM" id="SSF47565">
    <property type="entry name" value="Insect pheromone/odorant-binding proteins"/>
    <property type="match status" value="1"/>
</dbReference>